<dbReference type="InterPro" id="IPR041657">
    <property type="entry name" value="HTH_17"/>
</dbReference>
<dbReference type="InterPro" id="IPR009061">
    <property type="entry name" value="DNA-bd_dom_put_sf"/>
</dbReference>
<dbReference type="Pfam" id="PF12728">
    <property type="entry name" value="HTH_17"/>
    <property type="match status" value="1"/>
</dbReference>
<protein>
    <recommendedName>
        <fullName evidence="1">Helix-turn-helix domain-containing protein</fullName>
    </recommendedName>
</protein>
<dbReference type="PANTHER" id="PTHR38431:SF1">
    <property type="entry name" value="BLL2305 PROTEIN"/>
    <property type="match status" value="1"/>
</dbReference>
<dbReference type="NCBIfam" id="TIGR01764">
    <property type="entry name" value="excise"/>
    <property type="match status" value="1"/>
</dbReference>
<reference evidence="2 3" key="1">
    <citation type="journal article" date="2015" name="Nature">
        <title>rRNA introns, odd ribosomes, and small enigmatic genomes across a large radiation of phyla.</title>
        <authorList>
            <person name="Brown C.T."/>
            <person name="Hug L.A."/>
            <person name="Thomas B.C."/>
            <person name="Sharon I."/>
            <person name="Castelle C.J."/>
            <person name="Singh A."/>
            <person name="Wilkins M.J."/>
            <person name="Williams K.H."/>
            <person name="Banfield J.F."/>
        </authorList>
    </citation>
    <scope>NUCLEOTIDE SEQUENCE [LARGE SCALE GENOMIC DNA]</scope>
</reference>
<evidence type="ECO:0000259" key="1">
    <source>
        <dbReference type="Pfam" id="PF12728"/>
    </source>
</evidence>
<evidence type="ECO:0000313" key="3">
    <source>
        <dbReference type="Proteomes" id="UP000034803"/>
    </source>
</evidence>
<dbReference type="SUPFAM" id="SSF46955">
    <property type="entry name" value="Putative DNA-binding domain"/>
    <property type="match status" value="1"/>
</dbReference>
<dbReference type="Proteomes" id="UP000034803">
    <property type="component" value="Unassembled WGS sequence"/>
</dbReference>
<accession>A0A0F9YYB1</accession>
<dbReference type="InterPro" id="IPR010093">
    <property type="entry name" value="SinI_DNA-bd"/>
</dbReference>
<organism evidence="2 3">
    <name type="scientific">Candidatus Woesebacteria bacterium GW2011_GWC2_31_9</name>
    <dbReference type="NCBI Taxonomy" id="1618586"/>
    <lineage>
        <taxon>Bacteria</taxon>
        <taxon>Candidatus Woeseibacteriota</taxon>
    </lineage>
</organism>
<dbReference type="AlphaFoldDB" id="A0A0F9YYB1"/>
<sequence length="58" mass="6970">MNDEYLTLEEVSKKLKVNKITVYRMAKRGKIPAFKFGKVWRVDNKKLERMIERKLNGK</sequence>
<dbReference type="PANTHER" id="PTHR38431">
    <property type="entry name" value="BLL2305 PROTEIN"/>
    <property type="match status" value="1"/>
</dbReference>
<evidence type="ECO:0000313" key="2">
    <source>
        <dbReference type="EMBL" id="KKP31441.1"/>
    </source>
</evidence>
<name>A0A0F9YYB1_9BACT</name>
<proteinExistence type="predicted"/>
<comment type="caution">
    <text evidence="2">The sequence shown here is derived from an EMBL/GenBank/DDBJ whole genome shotgun (WGS) entry which is preliminary data.</text>
</comment>
<dbReference type="GO" id="GO:0003677">
    <property type="term" value="F:DNA binding"/>
    <property type="evidence" value="ECO:0007669"/>
    <property type="project" value="InterPro"/>
</dbReference>
<gene>
    <name evidence="2" type="ORF">UR21_C0009G0022</name>
</gene>
<feature type="domain" description="Helix-turn-helix" evidence="1">
    <location>
        <begin position="5"/>
        <end position="54"/>
    </location>
</feature>
<dbReference type="EMBL" id="LBOI01000009">
    <property type="protein sequence ID" value="KKP31441.1"/>
    <property type="molecule type" value="Genomic_DNA"/>
</dbReference>